<dbReference type="EMBL" id="HBUF01382656">
    <property type="protein sequence ID" value="CAG6730921.1"/>
    <property type="molecule type" value="Transcribed_RNA"/>
</dbReference>
<dbReference type="AlphaFoldDB" id="A0A8D8YM64"/>
<proteinExistence type="predicted"/>
<evidence type="ECO:0000313" key="1">
    <source>
        <dbReference type="EMBL" id="CAG6730921.1"/>
    </source>
</evidence>
<dbReference type="EMBL" id="HBUF01573438">
    <property type="protein sequence ID" value="CAG6767444.1"/>
    <property type="molecule type" value="Transcribed_RNA"/>
</dbReference>
<dbReference type="EMBL" id="HBUF01573439">
    <property type="protein sequence ID" value="CAG6767445.1"/>
    <property type="molecule type" value="Transcribed_RNA"/>
</dbReference>
<reference evidence="1" key="1">
    <citation type="submission" date="2021-05" db="EMBL/GenBank/DDBJ databases">
        <authorList>
            <person name="Alioto T."/>
            <person name="Alioto T."/>
            <person name="Gomez Garrido J."/>
        </authorList>
    </citation>
    <scope>NUCLEOTIDE SEQUENCE</scope>
</reference>
<dbReference type="EMBL" id="HBUF01382657">
    <property type="protein sequence ID" value="CAG6730922.1"/>
    <property type="molecule type" value="Transcribed_RNA"/>
</dbReference>
<sequence>MKFHLLNSLNPFLIALTANLNLNDTQNNIKSYFKILNSCLVIVFTYAHQSSSVVNRTARTFRTELICCPPWYEIFFILLRVSAEIYLITNTLNILLFPFIICPVSTRIN</sequence>
<name>A0A8D8YM64_9HEMI</name>
<organism evidence="1">
    <name type="scientific">Cacopsylla melanoneura</name>
    <dbReference type="NCBI Taxonomy" id="428564"/>
    <lineage>
        <taxon>Eukaryota</taxon>
        <taxon>Metazoa</taxon>
        <taxon>Ecdysozoa</taxon>
        <taxon>Arthropoda</taxon>
        <taxon>Hexapoda</taxon>
        <taxon>Insecta</taxon>
        <taxon>Pterygota</taxon>
        <taxon>Neoptera</taxon>
        <taxon>Paraneoptera</taxon>
        <taxon>Hemiptera</taxon>
        <taxon>Sternorrhyncha</taxon>
        <taxon>Psylloidea</taxon>
        <taxon>Psyllidae</taxon>
        <taxon>Psyllinae</taxon>
        <taxon>Cacopsylla</taxon>
    </lineage>
</organism>
<accession>A0A8D8YM64</accession>
<dbReference type="EMBL" id="HBUF01382658">
    <property type="protein sequence ID" value="CAG6730923.1"/>
    <property type="molecule type" value="Transcribed_RNA"/>
</dbReference>
<protein>
    <submittedName>
        <fullName evidence="1">Uncharacterized protein</fullName>
    </submittedName>
</protein>